<evidence type="ECO:0000313" key="1">
    <source>
        <dbReference type="EMBL" id="KPJ01029.1"/>
    </source>
</evidence>
<dbReference type="EMBL" id="KQ459439">
    <property type="protein sequence ID" value="KPJ01029.1"/>
    <property type="molecule type" value="Genomic_DNA"/>
</dbReference>
<gene>
    <name evidence="1" type="ORF">RR46_05294</name>
</gene>
<dbReference type="Proteomes" id="UP000053268">
    <property type="component" value="Unassembled WGS sequence"/>
</dbReference>
<accession>A0A194Q6M7</accession>
<keyword evidence="2" id="KW-1185">Reference proteome</keyword>
<reference evidence="1 2" key="1">
    <citation type="journal article" date="2015" name="Nat. Commun.">
        <title>Outbred genome sequencing and CRISPR/Cas9 gene editing in butterflies.</title>
        <authorList>
            <person name="Li X."/>
            <person name="Fan D."/>
            <person name="Zhang W."/>
            <person name="Liu G."/>
            <person name="Zhang L."/>
            <person name="Zhao L."/>
            <person name="Fang X."/>
            <person name="Chen L."/>
            <person name="Dong Y."/>
            <person name="Chen Y."/>
            <person name="Ding Y."/>
            <person name="Zhao R."/>
            <person name="Feng M."/>
            <person name="Zhu Y."/>
            <person name="Feng Y."/>
            <person name="Jiang X."/>
            <person name="Zhu D."/>
            <person name="Xiang H."/>
            <person name="Feng X."/>
            <person name="Li S."/>
            <person name="Wang J."/>
            <person name="Zhang G."/>
            <person name="Kronforst M.R."/>
            <person name="Wang W."/>
        </authorList>
    </citation>
    <scope>NUCLEOTIDE SEQUENCE [LARGE SCALE GENOMIC DNA]</scope>
    <source>
        <strain evidence="1">Ya'a_city_454_Px</strain>
        <tissue evidence="1">Whole body</tissue>
    </source>
</reference>
<dbReference type="AlphaFoldDB" id="A0A194Q6M7"/>
<name>A0A194Q6M7_PAPXU</name>
<evidence type="ECO:0000313" key="2">
    <source>
        <dbReference type="Proteomes" id="UP000053268"/>
    </source>
</evidence>
<organism evidence="1 2">
    <name type="scientific">Papilio xuthus</name>
    <name type="common">Asian swallowtail butterfly</name>
    <dbReference type="NCBI Taxonomy" id="66420"/>
    <lineage>
        <taxon>Eukaryota</taxon>
        <taxon>Metazoa</taxon>
        <taxon>Ecdysozoa</taxon>
        <taxon>Arthropoda</taxon>
        <taxon>Hexapoda</taxon>
        <taxon>Insecta</taxon>
        <taxon>Pterygota</taxon>
        <taxon>Neoptera</taxon>
        <taxon>Endopterygota</taxon>
        <taxon>Lepidoptera</taxon>
        <taxon>Glossata</taxon>
        <taxon>Ditrysia</taxon>
        <taxon>Papilionoidea</taxon>
        <taxon>Papilionidae</taxon>
        <taxon>Papilioninae</taxon>
        <taxon>Papilio</taxon>
    </lineage>
</organism>
<sequence length="116" mass="12101">MVQCPFQSAATGEVFCCRASAGKVLTHRTPTDGAGVTFRSKLDCRSGASVALITSELEKPGKLITISGKRAAGTSRCSTTPMNISNTRGTADALPAFEKVICYPKDSGSQPVCELS</sequence>
<protein>
    <submittedName>
        <fullName evidence="1">Uncharacterized protein</fullName>
    </submittedName>
</protein>
<proteinExistence type="predicted"/>